<dbReference type="GO" id="GO:0046982">
    <property type="term" value="F:protein heterodimerization activity"/>
    <property type="evidence" value="ECO:0007669"/>
    <property type="project" value="InterPro"/>
</dbReference>
<reference evidence="2 3" key="2">
    <citation type="submission" date="2018-11" db="EMBL/GenBank/DDBJ databases">
        <authorList>
            <consortium name="Pathogen Informatics"/>
        </authorList>
    </citation>
    <scope>NUCLEOTIDE SEQUENCE [LARGE SCALE GENOMIC DNA]</scope>
    <source>
        <strain evidence="2">Dakar</strain>
        <strain evidence="3">Dakar, Senegal</strain>
    </source>
</reference>
<organism evidence="4">
    <name type="scientific">Schistosoma curassoni</name>
    <dbReference type="NCBI Taxonomy" id="6186"/>
    <lineage>
        <taxon>Eukaryota</taxon>
        <taxon>Metazoa</taxon>
        <taxon>Spiralia</taxon>
        <taxon>Lophotrochozoa</taxon>
        <taxon>Platyhelminthes</taxon>
        <taxon>Trematoda</taxon>
        <taxon>Digenea</taxon>
        <taxon>Strigeidida</taxon>
        <taxon>Schistosomatoidea</taxon>
        <taxon>Schistosomatidae</taxon>
        <taxon>Schistosoma</taxon>
    </lineage>
</organism>
<dbReference type="Proteomes" id="UP000279833">
    <property type="component" value="Unassembled WGS sequence"/>
</dbReference>
<dbReference type="PRINTS" id="PR00620">
    <property type="entry name" value="HISTONEH2A"/>
</dbReference>
<dbReference type="GO" id="GO:0003677">
    <property type="term" value="F:DNA binding"/>
    <property type="evidence" value="ECO:0007669"/>
    <property type="project" value="UniProtKB-KW"/>
</dbReference>
<dbReference type="SMART" id="SM00414">
    <property type="entry name" value="H2A"/>
    <property type="match status" value="1"/>
</dbReference>
<keyword evidence="1" id="KW-0544">Nucleosome core</keyword>
<comment type="subcellular location">
    <subcellularLocation>
        <location evidence="1">Nucleus</location>
    </subcellularLocation>
</comment>
<evidence type="ECO:0000313" key="2">
    <source>
        <dbReference type="EMBL" id="VDP53325.1"/>
    </source>
</evidence>
<proteinExistence type="inferred from homology"/>
<dbReference type="PANTHER" id="PTHR23430">
    <property type="entry name" value="HISTONE H2A"/>
    <property type="match status" value="1"/>
</dbReference>
<dbReference type="Gene3D" id="1.10.20.10">
    <property type="entry name" value="Histone, subunit A"/>
    <property type="match status" value="1"/>
</dbReference>
<name>A0A183KF02_9TREM</name>
<dbReference type="InterPro" id="IPR002119">
    <property type="entry name" value="Histone_H2A"/>
</dbReference>
<dbReference type="GO" id="GO:0005634">
    <property type="term" value="C:nucleus"/>
    <property type="evidence" value="ECO:0007669"/>
    <property type="project" value="UniProtKB-SubCell"/>
</dbReference>
<evidence type="ECO:0000313" key="4">
    <source>
        <dbReference type="WBParaSite" id="SCUD_0001359901-mRNA-1"/>
    </source>
</evidence>
<dbReference type="GO" id="GO:0000786">
    <property type="term" value="C:nucleosome"/>
    <property type="evidence" value="ECO:0007669"/>
    <property type="project" value="UniProtKB-KW"/>
</dbReference>
<dbReference type="SUPFAM" id="SSF47113">
    <property type="entry name" value="Histone-fold"/>
    <property type="match status" value="1"/>
</dbReference>
<protein>
    <recommendedName>
        <fullName evidence="1">Histone H2A</fullName>
    </recommendedName>
</protein>
<sequence length="77" mass="8379">MSERGKCGKVYSKAKIVSVRAGLQLNVGHVHCLLHQSNYTERVGVGSPVYLAVVLKYLAAEVLELAGNAARDIYIYS</sequence>
<reference evidence="4" key="1">
    <citation type="submission" date="2016-06" db="UniProtKB">
        <authorList>
            <consortium name="WormBaseParasite"/>
        </authorList>
    </citation>
    <scope>IDENTIFICATION</scope>
</reference>
<dbReference type="WBParaSite" id="SCUD_0001359901-mRNA-1">
    <property type="protein sequence ID" value="SCUD_0001359901-mRNA-1"/>
    <property type="gene ID" value="SCUD_0001359901"/>
</dbReference>
<evidence type="ECO:0000256" key="1">
    <source>
        <dbReference type="RuleBase" id="RU003767"/>
    </source>
</evidence>
<comment type="similarity">
    <text evidence="1">Belongs to the histone H2A family.</text>
</comment>
<accession>A0A183KF02</accession>
<keyword evidence="1" id="KW-0158">Chromosome</keyword>
<dbReference type="InterPro" id="IPR009072">
    <property type="entry name" value="Histone-fold"/>
</dbReference>
<dbReference type="EMBL" id="UZAK01036005">
    <property type="protein sequence ID" value="VDP53325.1"/>
    <property type="molecule type" value="Genomic_DNA"/>
</dbReference>
<comment type="subunit">
    <text evidence="1">The nucleosome is a histone octamer containing two molecules each of H2A, H2B, H3 and H4 assembled in one H3-H4 heterotetramer and two H2A-H2B heterodimers. The octamer wraps approximately 147 bp of DNA.</text>
</comment>
<dbReference type="AlphaFoldDB" id="A0A183KF02"/>
<dbReference type="STRING" id="6186.A0A183KF02"/>
<dbReference type="GO" id="GO:0030527">
    <property type="term" value="F:structural constituent of chromatin"/>
    <property type="evidence" value="ECO:0007669"/>
    <property type="project" value="InterPro"/>
</dbReference>
<keyword evidence="1" id="KW-0539">Nucleus</keyword>
<keyword evidence="3" id="KW-1185">Reference proteome</keyword>
<keyword evidence="1" id="KW-0238">DNA-binding</keyword>
<evidence type="ECO:0000313" key="3">
    <source>
        <dbReference type="Proteomes" id="UP000279833"/>
    </source>
</evidence>
<gene>
    <name evidence="2" type="ORF">SCUD_LOCUS13596</name>
</gene>